<evidence type="ECO:0000256" key="4">
    <source>
        <dbReference type="PROSITE-ProRule" id="PRU00335"/>
    </source>
</evidence>
<dbReference type="PANTHER" id="PTHR30055:SF151">
    <property type="entry name" value="TRANSCRIPTIONAL REGULATORY PROTEIN"/>
    <property type="match status" value="1"/>
</dbReference>
<dbReference type="InterPro" id="IPR009057">
    <property type="entry name" value="Homeodomain-like_sf"/>
</dbReference>
<evidence type="ECO:0000256" key="1">
    <source>
        <dbReference type="ARBA" id="ARBA00023015"/>
    </source>
</evidence>
<proteinExistence type="predicted"/>
<feature type="domain" description="HTH tetR-type" evidence="5">
    <location>
        <begin position="11"/>
        <end position="71"/>
    </location>
</feature>
<dbReference type="SUPFAM" id="SSF48498">
    <property type="entry name" value="Tetracyclin repressor-like, C-terminal domain"/>
    <property type="match status" value="1"/>
</dbReference>
<evidence type="ECO:0000259" key="5">
    <source>
        <dbReference type="PROSITE" id="PS50977"/>
    </source>
</evidence>
<dbReference type="EMBL" id="LLXX01000038">
    <property type="protein sequence ID" value="KRR11589.1"/>
    <property type="molecule type" value="Genomic_DNA"/>
</dbReference>
<evidence type="ECO:0000256" key="3">
    <source>
        <dbReference type="ARBA" id="ARBA00023163"/>
    </source>
</evidence>
<dbReference type="GO" id="GO:0003700">
    <property type="term" value="F:DNA-binding transcription factor activity"/>
    <property type="evidence" value="ECO:0007669"/>
    <property type="project" value="TreeGrafter"/>
</dbReference>
<protein>
    <submittedName>
        <fullName evidence="6">Transcriptional regulator</fullName>
    </submittedName>
</protein>
<sequence>MQQRIGQAGSSCISRRIVQAAIRLHRDIGFKKTTVADIARGASMSPANVYRFFASKQAIEEAVVAELFEDVSAAATLVARDGSALERLTAALRAISQLHEHLLENDSKQHELIAAAVRENWAVALSYADRIRGLVRAIIADGQASGELRPGSPMAMTCCLLEAMDGYLNPSRINAATVRPAFDEMMDFCAGALRHAPWGQSIDLAADLRPKAVALG</sequence>
<dbReference type="Pfam" id="PF17935">
    <property type="entry name" value="TetR_C_27"/>
    <property type="match status" value="1"/>
</dbReference>
<feature type="DNA-binding region" description="H-T-H motif" evidence="4">
    <location>
        <begin position="34"/>
        <end position="53"/>
    </location>
</feature>
<evidence type="ECO:0000313" key="6">
    <source>
        <dbReference type="EMBL" id="KRR11589.1"/>
    </source>
</evidence>
<name>A0A0R3M103_9BRAD</name>
<comment type="caution">
    <text evidence="6">The sequence shown here is derived from an EMBL/GenBank/DDBJ whole genome shotgun (WGS) entry which is preliminary data.</text>
</comment>
<gene>
    <name evidence="6" type="ORF">CP49_18350</name>
</gene>
<reference evidence="6 7" key="1">
    <citation type="submission" date="2014-03" db="EMBL/GenBank/DDBJ databases">
        <title>Bradyrhizobium valentinum sp. nov., isolated from effective nodules of Lupinus mariae-josephae, a lupine endemic of basic-lime soils in Eastern Spain.</title>
        <authorList>
            <person name="Duran D."/>
            <person name="Rey L."/>
            <person name="Navarro A."/>
            <person name="Busquets A."/>
            <person name="Imperial J."/>
            <person name="Ruiz-Argueso T."/>
        </authorList>
    </citation>
    <scope>NUCLEOTIDE SEQUENCE [LARGE SCALE GENOMIC DNA]</scope>
    <source>
        <strain evidence="6 7">LmjM3</strain>
    </source>
</reference>
<dbReference type="InterPro" id="IPR050109">
    <property type="entry name" value="HTH-type_TetR-like_transc_reg"/>
</dbReference>
<dbReference type="GO" id="GO:0000976">
    <property type="term" value="F:transcription cis-regulatory region binding"/>
    <property type="evidence" value="ECO:0007669"/>
    <property type="project" value="TreeGrafter"/>
</dbReference>
<keyword evidence="7" id="KW-1185">Reference proteome</keyword>
<keyword evidence="2 4" id="KW-0238">DNA-binding</keyword>
<keyword evidence="3" id="KW-0804">Transcription</keyword>
<keyword evidence="1" id="KW-0805">Transcription regulation</keyword>
<dbReference type="SUPFAM" id="SSF46689">
    <property type="entry name" value="Homeodomain-like"/>
    <property type="match status" value="1"/>
</dbReference>
<dbReference type="Gene3D" id="1.10.357.10">
    <property type="entry name" value="Tetracycline Repressor, domain 2"/>
    <property type="match status" value="1"/>
</dbReference>
<dbReference type="InterPro" id="IPR036271">
    <property type="entry name" value="Tet_transcr_reg_TetR-rel_C_sf"/>
</dbReference>
<dbReference type="RefSeq" id="WP_057849619.1">
    <property type="nucleotide sequence ID" value="NZ_LLXX01000038.1"/>
</dbReference>
<dbReference type="PANTHER" id="PTHR30055">
    <property type="entry name" value="HTH-TYPE TRANSCRIPTIONAL REGULATOR RUTR"/>
    <property type="match status" value="1"/>
</dbReference>
<dbReference type="PROSITE" id="PS50977">
    <property type="entry name" value="HTH_TETR_2"/>
    <property type="match status" value="1"/>
</dbReference>
<dbReference type="InterPro" id="IPR041478">
    <property type="entry name" value="TetR_C_27"/>
</dbReference>
<organism evidence="6 7">
    <name type="scientific">Bradyrhizobium valentinum</name>
    <dbReference type="NCBI Taxonomy" id="1518501"/>
    <lineage>
        <taxon>Bacteria</taxon>
        <taxon>Pseudomonadati</taxon>
        <taxon>Pseudomonadota</taxon>
        <taxon>Alphaproteobacteria</taxon>
        <taxon>Hyphomicrobiales</taxon>
        <taxon>Nitrobacteraceae</taxon>
        <taxon>Bradyrhizobium</taxon>
    </lineage>
</organism>
<evidence type="ECO:0000256" key="2">
    <source>
        <dbReference type="ARBA" id="ARBA00023125"/>
    </source>
</evidence>
<accession>A0A0R3M103</accession>
<dbReference type="InterPro" id="IPR001647">
    <property type="entry name" value="HTH_TetR"/>
</dbReference>
<dbReference type="Proteomes" id="UP000051913">
    <property type="component" value="Unassembled WGS sequence"/>
</dbReference>
<evidence type="ECO:0000313" key="7">
    <source>
        <dbReference type="Proteomes" id="UP000051913"/>
    </source>
</evidence>
<dbReference type="AlphaFoldDB" id="A0A0R3M103"/>
<dbReference type="Pfam" id="PF00440">
    <property type="entry name" value="TetR_N"/>
    <property type="match status" value="1"/>
</dbReference>